<keyword evidence="3" id="KW-1185">Reference proteome</keyword>
<dbReference type="SMART" id="SM00494">
    <property type="entry name" value="ChtBD2"/>
    <property type="match status" value="1"/>
</dbReference>
<evidence type="ECO:0000313" key="3">
    <source>
        <dbReference type="Proteomes" id="UP000007798"/>
    </source>
</evidence>
<dbReference type="Gene3D" id="2.170.140.10">
    <property type="entry name" value="Chitin binding domain"/>
    <property type="match status" value="1"/>
</dbReference>
<dbReference type="STRING" id="7260.A0A0Q9WXV3"/>
<gene>
    <name evidence="2" type="primary">Dwil\GK28289</name>
    <name evidence="2" type="ORF">Dwil_GK28289</name>
</gene>
<sequence>MIGIQTVRCNYHGQLLPHAEHCRFYWTCVENCPVLGFCELGKWFNRVKYVCDFPWNVNNCPVNVD</sequence>
<dbReference type="Proteomes" id="UP000007798">
    <property type="component" value="Unassembled WGS sequence"/>
</dbReference>
<dbReference type="EMBL" id="CH963847">
    <property type="protein sequence ID" value="KRF97694.1"/>
    <property type="molecule type" value="Genomic_DNA"/>
</dbReference>
<name>A0A0Q9WXV3_DROWI</name>
<protein>
    <recommendedName>
        <fullName evidence="1">Chitin-binding type-2 domain-containing protein</fullName>
    </recommendedName>
</protein>
<organism evidence="2 3">
    <name type="scientific">Drosophila willistoni</name>
    <name type="common">Fruit fly</name>
    <dbReference type="NCBI Taxonomy" id="7260"/>
    <lineage>
        <taxon>Eukaryota</taxon>
        <taxon>Metazoa</taxon>
        <taxon>Ecdysozoa</taxon>
        <taxon>Arthropoda</taxon>
        <taxon>Hexapoda</taxon>
        <taxon>Insecta</taxon>
        <taxon>Pterygota</taxon>
        <taxon>Neoptera</taxon>
        <taxon>Endopterygota</taxon>
        <taxon>Diptera</taxon>
        <taxon>Brachycera</taxon>
        <taxon>Muscomorpha</taxon>
        <taxon>Ephydroidea</taxon>
        <taxon>Drosophilidae</taxon>
        <taxon>Drosophila</taxon>
        <taxon>Sophophora</taxon>
    </lineage>
</organism>
<dbReference type="GO" id="GO:0008061">
    <property type="term" value="F:chitin binding"/>
    <property type="evidence" value="ECO:0007669"/>
    <property type="project" value="InterPro"/>
</dbReference>
<dbReference type="InterPro" id="IPR036508">
    <property type="entry name" value="Chitin-bd_dom_sf"/>
</dbReference>
<dbReference type="AlphaFoldDB" id="A0A0Q9WXV3"/>
<proteinExistence type="predicted"/>
<reference evidence="2 3" key="1">
    <citation type="journal article" date="2007" name="Nature">
        <title>Evolution of genes and genomes on the Drosophila phylogeny.</title>
        <authorList>
            <consortium name="Drosophila 12 Genomes Consortium"/>
            <person name="Clark A.G."/>
            <person name="Eisen M.B."/>
            <person name="Smith D.R."/>
            <person name="Bergman C.M."/>
            <person name="Oliver B."/>
            <person name="Markow T.A."/>
            <person name="Kaufman T.C."/>
            <person name="Kellis M."/>
            <person name="Gelbart W."/>
            <person name="Iyer V.N."/>
            <person name="Pollard D.A."/>
            <person name="Sackton T.B."/>
            <person name="Larracuente A.M."/>
            <person name="Singh N.D."/>
            <person name="Abad J.P."/>
            <person name="Abt D.N."/>
            <person name="Adryan B."/>
            <person name="Aguade M."/>
            <person name="Akashi H."/>
            <person name="Anderson W.W."/>
            <person name="Aquadro C.F."/>
            <person name="Ardell D.H."/>
            <person name="Arguello R."/>
            <person name="Artieri C.G."/>
            <person name="Barbash D.A."/>
            <person name="Barker D."/>
            <person name="Barsanti P."/>
            <person name="Batterham P."/>
            <person name="Batzoglou S."/>
            <person name="Begun D."/>
            <person name="Bhutkar A."/>
            <person name="Blanco E."/>
            <person name="Bosak S.A."/>
            <person name="Bradley R.K."/>
            <person name="Brand A.D."/>
            <person name="Brent M.R."/>
            <person name="Brooks A.N."/>
            <person name="Brown R.H."/>
            <person name="Butlin R.K."/>
            <person name="Caggese C."/>
            <person name="Calvi B.R."/>
            <person name="Bernardo de Carvalho A."/>
            <person name="Caspi A."/>
            <person name="Castrezana S."/>
            <person name="Celniker S.E."/>
            <person name="Chang J.L."/>
            <person name="Chapple C."/>
            <person name="Chatterji S."/>
            <person name="Chinwalla A."/>
            <person name="Civetta A."/>
            <person name="Clifton S.W."/>
            <person name="Comeron J.M."/>
            <person name="Costello J.C."/>
            <person name="Coyne J.A."/>
            <person name="Daub J."/>
            <person name="David R.G."/>
            <person name="Delcher A.L."/>
            <person name="Delehaunty K."/>
            <person name="Do C.B."/>
            <person name="Ebling H."/>
            <person name="Edwards K."/>
            <person name="Eickbush T."/>
            <person name="Evans J.D."/>
            <person name="Filipski A."/>
            <person name="Findeiss S."/>
            <person name="Freyhult E."/>
            <person name="Fulton L."/>
            <person name="Fulton R."/>
            <person name="Garcia A.C."/>
            <person name="Gardiner A."/>
            <person name="Garfield D.A."/>
            <person name="Garvin B.E."/>
            <person name="Gibson G."/>
            <person name="Gilbert D."/>
            <person name="Gnerre S."/>
            <person name="Godfrey J."/>
            <person name="Good R."/>
            <person name="Gotea V."/>
            <person name="Gravely B."/>
            <person name="Greenberg A.J."/>
            <person name="Griffiths-Jones S."/>
            <person name="Gross S."/>
            <person name="Guigo R."/>
            <person name="Gustafson E.A."/>
            <person name="Haerty W."/>
            <person name="Hahn M.W."/>
            <person name="Halligan D.L."/>
            <person name="Halpern A.L."/>
            <person name="Halter G.M."/>
            <person name="Han M.V."/>
            <person name="Heger A."/>
            <person name="Hillier L."/>
            <person name="Hinrichs A.S."/>
            <person name="Holmes I."/>
            <person name="Hoskins R.A."/>
            <person name="Hubisz M.J."/>
            <person name="Hultmark D."/>
            <person name="Huntley M.A."/>
            <person name="Jaffe D.B."/>
            <person name="Jagadeeshan S."/>
            <person name="Jeck W.R."/>
            <person name="Johnson J."/>
            <person name="Jones C.D."/>
            <person name="Jordan W.C."/>
            <person name="Karpen G.H."/>
            <person name="Kataoka E."/>
            <person name="Keightley P.D."/>
            <person name="Kheradpour P."/>
            <person name="Kirkness E.F."/>
            <person name="Koerich L.B."/>
            <person name="Kristiansen K."/>
            <person name="Kudrna D."/>
            <person name="Kulathinal R.J."/>
            <person name="Kumar S."/>
            <person name="Kwok R."/>
            <person name="Lander E."/>
            <person name="Langley C.H."/>
            <person name="Lapoint R."/>
            <person name="Lazzaro B.P."/>
            <person name="Lee S.J."/>
            <person name="Levesque L."/>
            <person name="Li R."/>
            <person name="Lin C.F."/>
            <person name="Lin M.F."/>
            <person name="Lindblad-Toh K."/>
            <person name="Llopart A."/>
            <person name="Long M."/>
            <person name="Low L."/>
            <person name="Lozovsky E."/>
            <person name="Lu J."/>
            <person name="Luo M."/>
            <person name="Machado C.A."/>
            <person name="Makalowski W."/>
            <person name="Marzo M."/>
            <person name="Matsuda M."/>
            <person name="Matzkin L."/>
            <person name="McAllister B."/>
            <person name="McBride C.S."/>
            <person name="McKernan B."/>
            <person name="McKernan K."/>
            <person name="Mendez-Lago M."/>
            <person name="Minx P."/>
            <person name="Mollenhauer M.U."/>
            <person name="Montooth K."/>
            <person name="Mount S.M."/>
            <person name="Mu X."/>
            <person name="Myers E."/>
            <person name="Negre B."/>
            <person name="Newfeld S."/>
            <person name="Nielsen R."/>
            <person name="Noor M.A."/>
            <person name="O'Grady P."/>
            <person name="Pachter L."/>
            <person name="Papaceit M."/>
            <person name="Parisi M.J."/>
            <person name="Parisi M."/>
            <person name="Parts L."/>
            <person name="Pedersen J.S."/>
            <person name="Pesole G."/>
            <person name="Phillippy A.M."/>
            <person name="Ponting C.P."/>
            <person name="Pop M."/>
            <person name="Porcelli D."/>
            <person name="Powell J.R."/>
            <person name="Prohaska S."/>
            <person name="Pruitt K."/>
            <person name="Puig M."/>
            <person name="Quesneville H."/>
            <person name="Ram K.R."/>
            <person name="Rand D."/>
            <person name="Rasmussen M.D."/>
            <person name="Reed L.K."/>
            <person name="Reenan R."/>
            <person name="Reily A."/>
            <person name="Remington K.A."/>
            <person name="Rieger T.T."/>
            <person name="Ritchie M.G."/>
            <person name="Robin C."/>
            <person name="Rogers Y.H."/>
            <person name="Rohde C."/>
            <person name="Rozas J."/>
            <person name="Rubenfield M.J."/>
            <person name="Ruiz A."/>
            <person name="Russo S."/>
            <person name="Salzberg S.L."/>
            <person name="Sanchez-Gracia A."/>
            <person name="Saranga D.J."/>
            <person name="Sato H."/>
            <person name="Schaeffer S.W."/>
            <person name="Schatz M.C."/>
            <person name="Schlenke T."/>
            <person name="Schwartz R."/>
            <person name="Segarra C."/>
            <person name="Singh R.S."/>
            <person name="Sirot L."/>
            <person name="Sirota M."/>
            <person name="Sisneros N.B."/>
            <person name="Smith C.D."/>
            <person name="Smith T.F."/>
            <person name="Spieth J."/>
            <person name="Stage D.E."/>
            <person name="Stark A."/>
            <person name="Stephan W."/>
            <person name="Strausberg R.L."/>
            <person name="Strempel S."/>
            <person name="Sturgill D."/>
            <person name="Sutton G."/>
            <person name="Sutton G.G."/>
            <person name="Tao W."/>
            <person name="Teichmann S."/>
            <person name="Tobari Y.N."/>
            <person name="Tomimura Y."/>
            <person name="Tsolas J.M."/>
            <person name="Valente V.L."/>
            <person name="Venter E."/>
            <person name="Venter J.C."/>
            <person name="Vicario S."/>
            <person name="Vieira F.G."/>
            <person name="Vilella A.J."/>
            <person name="Villasante A."/>
            <person name="Walenz B."/>
            <person name="Wang J."/>
            <person name="Wasserman M."/>
            <person name="Watts T."/>
            <person name="Wilson D."/>
            <person name="Wilson R.K."/>
            <person name="Wing R.A."/>
            <person name="Wolfner M.F."/>
            <person name="Wong A."/>
            <person name="Wong G.K."/>
            <person name="Wu C.I."/>
            <person name="Wu G."/>
            <person name="Yamamoto D."/>
            <person name="Yang H.P."/>
            <person name="Yang S.P."/>
            <person name="Yorke J.A."/>
            <person name="Yoshida K."/>
            <person name="Zdobnov E."/>
            <person name="Zhang P."/>
            <person name="Zhang Y."/>
            <person name="Zimin A.V."/>
            <person name="Baldwin J."/>
            <person name="Abdouelleil A."/>
            <person name="Abdulkadir J."/>
            <person name="Abebe A."/>
            <person name="Abera B."/>
            <person name="Abreu J."/>
            <person name="Acer S.C."/>
            <person name="Aftuck L."/>
            <person name="Alexander A."/>
            <person name="An P."/>
            <person name="Anderson E."/>
            <person name="Anderson S."/>
            <person name="Arachi H."/>
            <person name="Azer M."/>
            <person name="Bachantsang P."/>
            <person name="Barry A."/>
            <person name="Bayul T."/>
            <person name="Berlin A."/>
            <person name="Bessette D."/>
            <person name="Bloom T."/>
            <person name="Blye J."/>
            <person name="Boguslavskiy L."/>
            <person name="Bonnet C."/>
            <person name="Boukhgalter B."/>
            <person name="Bourzgui I."/>
            <person name="Brown A."/>
            <person name="Cahill P."/>
            <person name="Channer S."/>
            <person name="Cheshatsang Y."/>
            <person name="Chuda L."/>
            <person name="Citroen M."/>
            <person name="Collymore A."/>
            <person name="Cooke P."/>
            <person name="Costello M."/>
            <person name="D'Aco K."/>
            <person name="Daza R."/>
            <person name="De Haan G."/>
            <person name="DeGray S."/>
            <person name="DeMaso C."/>
            <person name="Dhargay N."/>
            <person name="Dooley K."/>
            <person name="Dooley E."/>
            <person name="Doricent M."/>
            <person name="Dorje P."/>
            <person name="Dorjee K."/>
            <person name="Dupes A."/>
            <person name="Elong R."/>
            <person name="Falk J."/>
            <person name="Farina A."/>
            <person name="Faro S."/>
            <person name="Ferguson D."/>
            <person name="Fisher S."/>
            <person name="Foley C.D."/>
            <person name="Franke A."/>
            <person name="Friedrich D."/>
            <person name="Gadbois L."/>
            <person name="Gearin G."/>
            <person name="Gearin C.R."/>
            <person name="Giannoukos G."/>
            <person name="Goode T."/>
            <person name="Graham J."/>
            <person name="Grandbois E."/>
            <person name="Grewal S."/>
            <person name="Gyaltsen K."/>
            <person name="Hafez N."/>
            <person name="Hagos B."/>
            <person name="Hall J."/>
            <person name="Henson C."/>
            <person name="Hollinger A."/>
            <person name="Honan T."/>
            <person name="Huard M.D."/>
            <person name="Hughes L."/>
            <person name="Hurhula B."/>
            <person name="Husby M.E."/>
            <person name="Kamat A."/>
            <person name="Kanga B."/>
            <person name="Kashin S."/>
            <person name="Khazanovich D."/>
            <person name="Kisner P."/>
            <person name="Lance K."/>
            <person name="Lara M."/>
            <person name="Lee W."/>
            <person name="Lennon N."/>
            <person name="Letendre F."/>
            <person name="LeVine R."/>
            <person name="Lipovsky A."/>
            <person name="Liu X."/>
            <person name="Liu J."/>
            <person name="Liu S."/>
            <person name="Lokyitsang T."/>
            <person name="Lokyitsang Y."/>
            <person name="Lubonja R."/>
            <person name="Lui A."/>
            <person name="MacDonald P."/>
            <person name="Magnisalis V."/>
            <person name="Maru K."/>
            <person name="Matthews C."/>
            <person name="McCusker W."/>
            <person name="McDonough S."/>
            <person name="Mehta T."/>
            <person name="Meldrim J."/>
            <person name="Meneus L."/>
            <person name="Mihai O."/>
            <person name="Mihalev A."/>
            <person name="Mihova T."/>
            <person name="Mittelman R."/>
            <person name="Mlenga V."/>
            <person name="Montmayeur A."/>
            <person name="Mulrain L."/>
            <person name="Navidi A."/>
            <person name="Naylor J."/>
            <person name="Negash T."/>
            <person name="Nguyen T."/>
            <person name="Nguyen N."/>
            <person name="Nicol R."/>
            <person name="Norbu C."/>
            <person name="Norbu N."/>
            <person name="Novod N."/>
            <person name="O'Neill B."/>
            <person name="Osman S."/>
            <person name="Markiewicz E."/>
            <person name="Oyono O.L."/>
            <person name="Patti C."/>
            <person name="Phunkhang P."/>
            <person name="Pierre F."/>
            <person name="Priest M."/>
            <person name="Raghuraman S."/>
            <person name="Rege F."/>
            <person name="Reyes R."/>
            <person name="Rise C."/>
            <person name="Rogov P."/>
            <person name="Ross K."/>
            <person name="Ryan E."/>
            <person name="Settipalli S."/>
            <person name="Shea T."/>
            <person name="Sherpa N."/>
            <person name="Shi L."/>
            <person name="Shih D."/>
            <person name="Sparrow T."/>
            <person name="Spaulding J."/>
            <person name="Stalker J."/>
            <person name="Stange-Thomann N."/>
            <person name="Stavropoulos S."/>
            <person name="Stone C."/>
            <person name="Strader C."/>
            <person name="Tesfaye S."/>
            <person name="Thomson T."/>
            <person name="Thoulutsang Y."/>
            <person name="Thoulutsang D."/>
            <person name="Topham K."/>
            <person name="Topping I."/>
            <person name="Tsamla T."/>
            <person name="Vassiliev H."/>
            <person name="Vo A."/>
            <person name="Wangchuk T."/>
            <person name="Wangdi T."/>
            <person name="Weiand M."/>
            <person name="Wilkinson J."/>
            <person name="Wilson A."/>
            <person name="Yadav S."/>
            <person name="Young G."/>
            <person name="Yu Q."/>
            <person name="Zembek L."/>
            <person name="Zhong D."/>
            <person name="Zimmer A."/>
            <person name="Zwirko Z."/>
            <person name="Jaffe D.B."/>
            <person name="Alvarez P."/>
            <person name="Brockman W."/>
            <person name="Butler J."/>
            <person name="Chin C."/>
            <person name="Gnerre S."/>
            <person name="Grabherr M."/>
            <person name="Kleber M."/>
            <person name="Mauceli E."/>
            <person name="MacCallum I."/>
        </authorList>
    </citation>
    <scope>NUCLEOTIDE SEQUENCE [LARGE SCALE GENOMIC DNA]</scope>
    <source>
        <strain evidence="3">Tucson 14030-0811.24</strain>
    </source>
</reference>
<dbReference type="InParanoid" id="A0A0Q9WXV3"/>
<evidence type="ECO:0000313" key="2">
    <source>
        <dbReference type="EMBL" id="KRF97694.1"/>
    </source>
</evidence>
<dbReference type="PROSITE" id="PS50940">
    <property type="entry name" value="CHIT_BIND_II"/>
    <property type="match status" value="1"/>
</dbReference>
<dbReference type="Pfam" id="PF01607">
    <property type="entry name" value="CBM_14"/>
    <property type="match status" value="1"/>
</dbReference>
<dbReference type="InterPro" id="IPR002557">
    <property type="entry name" value="Chitin-bd_dom"/>
</dbReference>
<dbReference type="OrthoDB" id="6020543at2759"/>
<dbReference type="GO" id="GO:0005576">
    <property type="term" value="C:extracellular region"/>
    <property type="evidence" value="ECO:0007669"/>
    <property type="project" value="InterPro"/>
</dbReference>
<evidence type="ECO:0000259" key="1">
    <source>
        <dbReference type="PROSITE" id="PS50940"/>
    </source>
</evidence>
<feature type="domain" description="Chitin-binding type-2" evidence="1">
    <location>
        <begin position="6"/>
        <end position="62"/>
    </location>
</feature>
<dbReference type="SUPFAM" id="SSF57625">
    <property type="entry name" value="Invertebrate chitin-binding proteins"/>
    <property type="match status" value="1"/>
</dbReference>
<accession>A0A0Q9WXV3</accession>